<dbReference type="Pfam" id="PF12069">
    <property type="entry name" value="DUF3549"/>
    <property type="match status" value="1"/>
</dbReference>
<evidence type="ECO:0000313" key="2">
    <source>
        <dbReference type="Proteomes" id="UP001234343"/>
    </source>
</evidence>
<keyword evidence="2" id="KW-1185">Reference proteome</keyword>
<dbReference type="EMBL" id="JAUCBP010000006">
    <property type="protein sequence ID" value="MDM7860221.1"/>
    <property type="molecule type" value="Genomic_DNA"/>
</dbReference>
<gene>
    <name evidence="1" type="ORF">QTP81_06405</name>
</gene>
<name>A0ABT7SVL7_9ALTE</name>
<evidence type="ECO:0000313" key="1">
    <source>
        <dbReference type="EMBL" id="MDM7860221.1"/>
    </source>
</evidence>
<dbReference type="InterPro" id="IPR021936">
    <property type="entry name" value="DUF3549"/>
</dbReference>
<reference evidence="1 2" key="1">
    <citation type="submission" date="2023-06" db="EMBL/GenBank/DDBJ databases">
        <title>Alteromonas sp. ASW11-36 isolated from intertidal sand.</title>
        <authorList>
            <person name="Li Y."/>
        </authorList>
    </citation>
    <scope>NUCLEOTIDE SEQUENCE [LARGE SCALE GENOMIC DNA]</scope>
    <source>
        <strain evidence="1 2">ASW11-36</strain>
    </source>
</reference>
<organism evidence="1 2">
    <name type="scientific">Alteromonas arenosi</name>
    <dbReference type="NCBI Taxonomy" id="3055817"/>
    <lineage>
        <taxon>Bacteria</taxon>
        <taxon>Pseudomonadati</taxon>
        <taxon>Pseudomonadota</taxon>
        <taxon>Gammaproteobacteria</taxon>
        <taxon>Alteromonadales</taxon>
        <taxon>Alteromonadaceae</taxon>
        <taxon>Alteromonas/Salinimonas group</taxon>
        <taxon>Alteromonas</taxon>
    </lineage>
</organism>
<accession>A0ABT7SVL7</accession>
<comment type="caution">
    <text evidence="1">The sequence shown here is derived from an EMBL/GenBank/DDBJ whole genome shotgun (WGS) entry which is preliminary data.</text>
</comment>
<sequence>MSQPIASISEFLLHAGTEYRVFDFGRAIRPLTEQQFLDIENGQIAAPYPRQQHMWLGIVYWNKQLSTQHYIWFIKLPLDEQGLLVDAARQHFLELVVTALSEAKDQGENDLEQASQIQQNPYIFTPNQQQLADFNALVRVTTKQDVTDDFESAKRYLEAPKLLDWQQVSMQGLADCIHFAQEEELLVYTKDMTEKYPATVQQHILCSLENRSISDAVTAQVVKYINWHDCFAPLSKWALRAFAQTSDSKEKQRVLTKMLKRKKLDVDLLTIISGRHWQVLDDKNMMLLLEHAAKVDADNYTDFFASFFADLAQVPDTRDIALAALRNPERSVALAQAIGALFNNP</sequence>
<dbReference type="RefSeq" id="WP_289364475.1">
    <property type="nucleotide sequence ID" value="NZ_JAUCBP010000006.1"/>
</dbReference>
<proteinExistence type="predicted"/>
<dbReference type="Proteomes" id="UP001234343">
    <property type="component" value="Unassembled WGS sequence"/>
</dbReference>
<protein>
    <submittedName>
        <fullName evidence="1">DUF3549 family protein</fullName>
    </submittedName>
</protein>